<name>A0ACC2E5Q7_DIPCM</name>
<gene>
    <name evidence="1" type="ORF">O6H91_03G043400</name>
</gene>
<protein>
    <submittedName>
        <fullName evidence="1">Uncharacterized protein</fullName>
    </submittedName>
</protein>
<accession>A0ACC2E5Q7</accession>
<evidence type="ECO:0000313" key="2">
    <source>
        <dbReference type="Proteomes" id="UP001162992"/>
    </source>
</evidence>
<sequence>MFIVRPSSPLFPFFHCCHLSSSFGCACLLASSITALLHPLHYSLLASKRPLFPRTSVQERCGWALASGPSLFSTLQCSFHQSYFGIQLIATSDAYQSHCRIQKIITRHTLVSCEQPPSFSRNDPKPTTLHSRKNRGQMRRSSIFRAPPAFRESARVDDIAAFDPSLSMLTASTFGDVIGFWKGQRIELWEEKVGLRSRSLGCIHRHFYSNNASPGVLQSCGSSSRNSPYLNLKGCREARNENHESQSIAAVADSEKIKSFQSEIQQRTDEWQSLREGRLTASAFGNALGFWKGRRVELWEEKIGLKAAFAGNPATFWGTTQESSAVNRYKELTGNIVQPLGFKIYKEGDELHAWLGASPDGLIEGGKDSFFEKGGILEVKCPHNKGRPDLGSPWSAVPYYYMPQAQGLLEILDRDWMDFYVWTMNGSCVFRVTRDPEYWTLIHRIISEFWWGNVIPARHALSNGKETDELSVFKPAALHPWTGKVVERSQKLASRCPLVCRDIKGSIQKYIHLSSKLL</sequence>
<comment type="caution">
    <text evidence="1">The sequence shown here is derived from an EMBL/GenBank/DDBJ whole genome shotgun (WGS) entry which is preliminary data.</text>
</comment>
<reference evidence="2" key="1">
    <citation type="journal article" date="2024" name="Proc. Natl. Acad. Sci. U.S.A.">
        <title>Extraordinary preservation of gene collinearity over three hundred million years revealed in homosporous lycophytes.</title>
        <authorList>
            <person name="Li C."/>
            <person name="Wickell D."/>
            <person name="Kuo L.Y."/>
            <person name="Chen X."/>
            <person name="Nie B."/>
            <person name="Liao X."/>
            <person name="Peng D."/>
            <person name="Ji J."/>
            <person name="Jenkins J."/>
            <person name="Williams M."/>
            <person name="Shu S."/>
            <person name="Plott C."/>
            <person name="Barry K."/>
            <person name="Rajasekar S."/>
            <person name="Grimwood J."/>
            <person name="Han X."/>
            <person name="Sun S."/>
            <person name="Hou Z."/>
            <person name="He W."/>
            <person name="Dai G."/>
            <person name="Sun C."/>
            <person name="Schmutz J."/>
            <person name="Leebens-Mack J.H."/>
            <person name="Li F.W."/>
            <person name="Wang L."/>
        </authorList>
    </citation>
    <scope>NUCLEOTIDE SEQUENCE [LARGE SCALE GENOMIC DNA]</scope>
    <source>
        <strain evidence="2">cv. PW_Plant_1</strain>
    </source>
</reference>
<organism evidence="1 2">
    <name type="scientific">Diphasiastrum complanatum</name>
    <name type="common">Issler's clubmoss</name>
    <name type="synonym">Lycopodium complanatum</name>
    <dbReference type="NCBI Taxonomy" id="34168"/>
    <lineage>
        <taxon>Eukaryota</taxon>
        <taxon>Viridiplantae</taxon>
        <taxon>Streptophyta</taxon>
        <taxon>Embryophyta</taxon>
        <taxon>Tracheophyta</taxon>
        <taxon>Lycopodiopsida</taxon>
        <taxon>Lycopodiales</taxon>
        <taxon>Lycopodiaceae</taxon>
        <taxon>Lycopodioideae</taxon>
        <taxon>Diphasiastrum</taxon>
    </lineage>
</organism>
<dbReference type="Proteomes" id="UP001162992">
    <property type="component" value="Chromosome 3"/>
</dbReference>
<keyword evidence="2" id="KW-1185">Reference proteome</keyword>
<evidence type="ECO:0000313" key="1">
    <source>
        <dbReference type="EMBL" id="KAJ7561837.1"/>
    </source>
</evidence>
<proteinExistence type="predicted"/>
<dbReference type="EMBL" id="CM055094">
    <property type="protein sequence ID" value="KAJ7561837.1"/>
    <property type="molecule type" value="Genomic_DNA"/>
</dbReference>